<organism evidence="2 3">
    <name type="scientific">Striga asiatica</name>
    <name type="common">Asiatic witchweed</name>
    <name type="synonym">Buchnera asiatica</name>
    <dbReference type="NCBI Taxonomy" id="4170"/>
    <lineage>
        <taxon>Eukaryota</taxon>
        <taxon>Viridiplantae</taxon>
        <taxon>Streptophyta</taxon>
        <taxon>Embryophyta</taxon>
        <taxon>Tracheophyta</taxon>
        <taxon>Spermatophyta</taxon>
        <taxon>Magnoliopsida</taxon>
        <taxon>eudicotyledons</taxon>
        <taxon>Gunneridae</taxon>
        <taxon>Pentapetalae</taxon>
        <taxon>asterids</taxon>
        <taxon>lamiids</taxon>
        <taxon>Lamiales</taxon>
        <taxon>Orobanchaceae</taxon>
        <taxon>Buchnereae</taxon>
        <taxon>Striga</taxon>
    </lineage>
</organism>
<protein>
    <submittedName>
        <fullName evidence="2">Early nodulin-like protein 11</fullName>
    </submittedName>
</protein>
<comment type="caution">
    <text evidence="2">The sequence shown here is derived from an EMBL/GenBank/DDBJ whole genome shotgun (WGS) entry which is preliminary data.</text>
</comment>
<proteinExistence type="predicted"/>
<keyword evidence="3" id="KW-1185">Reference proteome</keyword>
<dbReference type="EMBL" id="BKCP01002558">
    <property type="protein sequence ID" value="GER28424.1"/>
    <property type="molecule type" value="Genomic_DNA"/>
</dbReference>
<sequence>MDASNWTSSVSMTLAVSTICKFTFSKELELEHYLVLRSAHYVPELMLRLQLLEWAVEGFHRVSLSFGYSLQLDFWMIVMEIVKLELSSSSDPSVASPSFFRGWKYEERDGRIRSVSRAEEENSPTNEGGDDDKPTGGRQNRAMVWRRWVRLDVTGRWLWAGVPPSVCVHLPLFSPATHCPSRRQPTVLPPTPIIPPPLELPDMPSTNTQVGSPPLSPRRRAPFFTYDRTVVCCANAIRSDDVEIIGNILEKPSPP</sequence>
<evidence type="ECO:0000313" key="2">
    <source>
        <dbReference type="EMBL" id="GER28424.1"/>
    </source>
</evidence>
<evidence type="ECO:0000313" key="3">
    <source>
        <dbReference type="Proteomes" id="UP000325081"/>
    </source>
</evidence>
<name>A0A5A7P777_STRAF</name>
<dbReference type="AlphaFoldDB" id="A0A5A7P777"/>
<dbReference type="Proteomes" id="UP000325081">
    <property type="component" value="Unassembled WGS sequence"/>
</dbReference>
<reference evidence="3" key="1">
    <citation type="journal article" date="2019" name="Curr. Biol.">
        <title>Genome Sequence of Striga asiatica Provides Insight into the Evolution of Plant Parasitism.</title>
        <authorList>
            <person name="Yoshida S."/>
            <person name="Kim S."/>
            <person name="Wafula E.K."/>
            <person name="Tanskanen J."/>
            <person name="Kim Y.M."/>
            <person name="Honaas L."/>
            <person name="Yang Z."/>
            <person name="Spallek T."/>
            <person name="Conn C.E."/>
            <person name="Ichihashi Y."/>
            <person name="Cheong K."/>
            <person name="Cui S."/>
            <person name="Der J.P."/>
            <person name="Gundlach H."/>
            <person name="Jiao Y."/>
            <person name="Hori C."/>
            <person name="Ishida J.K."/>
            <person name="Kasahara H."/>
            <person name="Kiba T."/>
            <person name="Kim M.S."/>
            <person name="Koo N."/>
            <person name="Laohavisit A."/>
            <person name="Lee Y.H."/>
            <person name="Lumba S."/>
            <person name="McCourt P."/>
            <person name="Mortimer J.C."/>
            <person name="Mutuku J.M."/>
            <person name="Nomura T."/>
            <person name="Sasaki-Sekimoto Y."/>
            <person name="Seto Y."/>
            <person name="Wang Y."/>
            <person name="Wakatake T."/>
            <person name="Sakakibara H."/>
            <person name="Demura T."/>
            <person name="Yamaguchi S."/>
            <person name="Yoneyama K."/>
            <person name="Manabe R.I."/>
            <person name="Nelson D.C."/>
            <person name="Schulman A.H."/>
            <person name="Timko M.P."/>
            <person name="dePamphilis C.W."/>
            <person name="Choi D."/>
            <person name="Shirasu K."/>
        </authorList>
    </citation>
    <scope>NUCLEOTIDE SEQUENCE [LARGE SCALE GENOMIC DNA]</scope>
    <source>
        <strain evidence="3">cv. UVA1</strain>
    </source>
</reference>
<accession>A0A5A7P777</accession>
<gene>
    <name evidence="2" type="ORF">STAS_04220</name>
</gene>
<evidence type="ECO:0000256" key="1">
    <source>
        <dbReference type="SAM" id="MobiDB-lite"/>
    </source>
</evidence>
<feature type="region of interest" description="Disordered" evidence="1">
    <location>
        <begin position="114"/>
        <end position="139"/>
    </location>
</feature>